<dbReference type="Gene3D" id="1.10.10.10">
    <property type="entry name" value="Winged helix-like DNA-binding domain superfamily/Winged helix DNA-binding domain"/>
    <property type="match status" value="1"/>
</dbReference>
<accession>A0A6N9Q4G4</accession>
<protein>
    <submittedName>
        <fullName evidence="3">RNA-binding protein</fullName>
    </submittedName>
</protein>
<evidence type="ECO:0000256" key="1">
    <source>
        <dbReference type="PIRNR" id="PIRNR012524"/>
    </source>
</evidence>
<gene>
    <name evidence="3" type="ORF">ERL59_11090</name>
</gene>
<dbReference type="Pfam" id="PF21543">
    <property type="entry name" value="CvfB_2nd"/>
    <property type="match status" value="1"/>
</dbReference>
<sequence>MKLEAGTYVQLEVEKEIEPNGYYLTNGSENVLLHYSEIEGEIQIGDCIEVFLFHDTHDRLASTMKRPLISLGELALLEVADVHPRMGCFLEMGLGRQLLLPIRELPEEEELRPVVGDHVFVVLEQDKQGRMLAKLAGEREFEPYVFAAPTTWKNQWFDARVYKTLKMGTFVIVDGGVLGFGAIGMIHSSERTKKLRIGEVAKVRVIFVREDGRVNLSLRLSKEKGRDEDATILLQFLKERPNGAMPYSDKTPPDIILHKFNMSKAAFKRALGKLMKEDLIRQEENWTYLKEQQMKDN</sequence>
<dbReference type="Pfam" id="PF17783">
    <property type="entry name" value="WHD_CvfB"/>
    <property type="match status" value="1"/>
</dbReference>
<dbReference type="Proteomes" id="UP000448943">
    <property type="component" value="Unassembled WGS sequence"/>
</dbReference>
<dbReference type="PANTHER" id="PTHR37296:SF1">
    <property type="entry name" value="CONSERVED VIRULENCE FACTOR B"/>
    <property type="match status" value="1"/>
</dbReference>
<name>A0A6N9Q4G4_9BACL</name>
<dbReference type="SMART" id="SM00316">
    <property type="entry name" value="S1"/>
    <property type="match status" value="2"/>
</dbReference>
<organism evidence="3 4">
    <name type="scientific">Chengkuizengella marina</name>
    <dbReference type="NCBI Taxonomy" id="2507566"/>
    <lineage>
        <taxon>Bacteria</taxon>
        <taxon>Bacillati</taxon>
        <taxon>Bacillota</taxon>
        <taxon>Bacilli</taxon>
        <taxon>Bacillales</taxon>
        <taxon>Paenibacillaceae</taxon>
        <taxon>Chengkuizengella</taxon>
    </lineage>
</organism>
<proteinExistence type="inferred from homology"/>
<dbReference type="InterPro" id="IPR036388">
    <property type="entry name" value="WH-like_DNA-bd_sf"/>
</dbReference>
<reference evidence="3 4" key="1">
    <citation type="submission" date="2019-01" db="EMBL/GenBank/DDBJ databases">
        <title>Chengkuizengella sp. nov., isolated from deep-sea sediment of East Pacific Ocean.</title>
        <authorList>
            <person name="Yang J."/>
            <person name="Lai Q."/>
            <person name="Shao Z."/>
        </authorList>
    </citation>
    <scope>NUCLEOTIDE SEQUENCE [LARGE SCALE GENOMIC DNA]</scope>
    <source>
        <strain evidence="3 4">YPA3-1-1</strain>
    </source>
</reference>
<dbReference type="EMBL" id="SIJB01000025">
    <property type="protein sequence ID" value="NBI29504.1"/>
    <property type="molecule type" value="Genomic_DNA"/>
</dbReference>
<dbReference type="Gene3D" id="2.40.50.140">
    <property type="entry name" value="Nucleic acid-binding proteins"/>
    <property type="match status" value="2"/>
</dbReference>
<dbReference type="InterPro" id="IPR014464">
    <property type="entry name" value="CvfB_fam"/>
</dbReference>
<dbReference type="Pfam" id="PF13509">
    <property type="entry name" value="S1_2"/>
    <property type="match status" value="1"/>
</dbReference>
<comment type="caution">
    <text evidence="3">The sequence shown here is derived from an EMBL/GenBank/DDBJ whole genome shotgun (WGS) entry which is preliminary data.</text>
</comment>
<dbReference type="InterPro" id="IPR040764">
    <property type="entry name" value="CvfB_WH"/>
</dbReference>
<dbReference type="RefSeq" id="WP_160646314.1">
    <property type="nucleotide sequence ID" value="NZ_SIJB01000025.1"/>
</dbReference>
<dbReference type="InterPro" id="IPR039566">
    <property type="entry name" value="CvfB_S1_st"/>
</dbReference>
<dbReference type="PROSITE" id="PS50126">
    <property type="entry name" value="S1"/>
    <property type="match status" value="1"/>
</dbReference>
<dbReference type="PIRSF" id="PIRSF012524">
    <property type="entry name" value="YitL_S1"/>
    <property type="match status" value="1"/>
</dbReference>
<evidence type="ECO:0000313" key="3">
    <source>
        <dbReference type="EMBL" id="NBI29504.1"/>
    </source>
</evidence>
<keyword evidence="4" id="KW-1185">Reference proteome</keyword>
<evidence type="ECO:0000259" key="2">
    <source>
        <dbReference type="PROSITE" id="PS50126"/>
    </source>
</evidence>
<feature type="domain" description="S1 motif" evidence="2">
    <location>
        <begin position="154"/>
        <end position="219"/>
    </location>
</feature>
<dbReference type="InterPro" id="IPR048588">
    <property type="entry name" value="CvfB_S1_2nd"/>
</dbReference>
<dbReference type="AlphaFoldDB" id="A0A6N9Q4G4"/>
<dbReference type="SUPFAM" id="SSF50249">
    <property type="entry name" value="Nucleic acid-binding proteins"/>
    <property type="match status" value="1"/>
</dbReference>
<comment type="similarity">
    <text evidence="1">Belongs to the CvfB family.</text>
</comment>
<dbReference type="OrthoDB" id="9801597at2"/>
<dbReference type="PANTHER" id="PTHR37296">
    <property type="entry name" value="CONSERVED VIRULENCE FACTOR B"/>
    <property type="match status" value="1"/>
</dbReference>
<dbReference type="Pfam" id="PF21191">
    <property type="entry name" value="CvfB_1st"/>
    <property type="match status" value="1"/>
</dbReference>
<dbReference type="InterPro" id="IPR012340">
    <property type="entry name" value="NA-bd_OB-fold"/>
</dbReference>
<evidence type="ECO:0000313" key="4">
    <source>
        <dbReference type="Proteomes" id="UP000448943"/>
    </source>
</evidence>
<dbReference type="InterPro" id="IPR003029">
    <property type="entry name" value="S1_domain"/>
</dbReference>
<dbReference type="InterPro" id="IPR048587">
    <property type="entry name" value="CvfB_S1_3rd"/>
</dbReference>
<dbReference type="GO" id="GO:0003676">
    <property type="term" value="F:nucleic acid binding"/>
    <property type="evidence" value="ECO:0007669"/>
    <property type="project" value="InterPro"/>
</dbReference>